<dbReference type="EMBL" id="CAACVG010007946">
    <property type="protein sequence ID" value="VEN47726.1"/>
    <property type="molecule type" value="Genomic_DNA"/>
</dbReference>
<organism evidence="1 2">
    <name type="scientific">Callosobruchus maculatus</name>
    <name type="common">Southern cowpea weevil</name>
    <name type="synonym">Pulse bruchid</name>
    <dbReference type="NCBI Taxonomy" id="64391"/>
    <lineage>
        <taxon>Eukaryota</taxon>
        <taxon>Metazoa</taxon>
        <taxon>Ecdysozoa</taxon>
        <taxon>Arthropoda</taxon>
        <taxon>Hexapoda</taxon>
        <taxon>Insecta</taxon>
        <taxon>Pterygota</taxon>
        <taxon>Neoptera</taxon>
        <taxon>Endopterygota</taxon>
        <taxon>Coleoptera</taxon>
        <taxon>Polyphaga</taxon>
        <taxon>Cucujiformia</taxon>
        <taxon>Chrysomeloidea</taxon>
        <taxon>Chrysomelidae</taxon>
        <taxon>Bruchinae</taxon>
        <taxon>Bruchini</taxon>
        <taxon>Callosobruchus</taxon>
    </lineage>
</organism>
<gene>
    <name evidence="1" type="ORF">CALMAC_LOCUS9409</name>
</gene>
<name>A0A653CJ57_CALMS</name>
<proteinExistence type="predicted"/>
<reference evidence="1 2" key="1">
    <citation type="submission" date="2019-01" db="EMBL/GenBank/DDBJ databases">
        <authorList>
            <person name="Sayadi A."/>
        </authorList>
    </citation>
    <scope>NUCLEOTIDE SEQUENCE [LARGE SCALE GENOMIC DNA]</scope>
</reference>
<protein>
    <submittedName>
        <fullName evidence="1">Uncharacterized protein</fullName>
    </submittedName>
</protein>
<sequence>MVKQDYRALPAYFISIRERRTSSLRKKGLDLGPHLVFRAVRKHHRHLRLDSSAVTGIAWLNHGEDPFCI</sequence>
<dbReference type="AlphaFoldDB" id="A0A653CJ57"/>
<accession>A0A653CJ57</accession>
<keyword evidence="2" id="KW-1185">Reference proteome</keyword>
<evidence type="ECO:0000313" key="2">
    <source>
        <dbReference type="Proteomes" id="UP000410492"/>
    </source>
</evidence>
<evidence type="ECO:0000313" key="1">
    <source>
        <dbReference type="EMBL" id="VEN47726.1"/>
    </source>
</evidence>
<dbReference type="Proteomes" id="UP000410492">
    <property type="component" value="Unassembled WGS sequence"/>
</dbReference>